<feature type="region of interest" description="Disordered" evidence="1">
    <location>
        <begin position="1"/>
        <end position="41"/>
    </location>
</feature>
<feature type="compositionally biased region" description="Basic and acidic residues" evidence="1">
    <location>
        <begin position="1"/>
        <end position="19"/>
    </location>
</feature>
<dbReference type="Proteomes" id="UP000199025">
    <property type="component" value="Unassembled WGS sequence"/>
</dbReference>
<gene>
    <name evidence="2" type="ORF">SAMN05421835_11368</name>
</gene>
<proteinExistence type="predicted"/>
<evidence type="ECO:0000313" key="3">
    <source>
        <dbReference type="Proteomes" id="UP000199025"/>
    </source>
</evidence>
<name>A0A1I3WK83_9PSEU</name>
<organism evidence="2 3">
    <name type="scientific">Amycolatopsis sacchari</name>
    <dbReference type="NCBI Taxonomy" id="115433"/>
    <lineage>
        <taxon>Bacteria</taxon>
        <taxon>Bacillati</taxon>
        <taxon>Actinomycetota</taxon>
        <taxon>Actinomycetes</taxon>
        <taxon>Pseudonocardiales</taxon>
        <taxon>Pseudonocardiaceae</taxon>
        <taxon>Amycolatopsis</taxon>
    </lineage>
</organism>
<evidence type="ECO:0000313" key="2">
    <source>
        <dbReference type="EMBL" id="SFK07579.1"/>
    </source>
</evidence>
<evidence type="ECO:0000256" key="1">
    <source>
        <dbReference type="SAM" id="MobiDB-lite"/>
    </source>
</evidence>
<dbReference type="AlphaFoldDB" id="A0A1I3WK83"/>
<dbReference type="EMBL" id="FORP01000013">
    <property type="protein sequence ID" value="SFK07579.1"/>
    <property type="molecule type" value="Genomic_DNA"/>
</dbReference>
<sequence>MCLHRPPQEREADVRRNPAEEELPEAELPEAGLDPVPPGGR</sequence>
<protein>
    <submittedName>
        <fullName evidence="2">Uncharacterized protein</fullName>
    </submittedName>
</protein>
<reference evidence="2 3" key="1">
    <citation type="submission" date="2016-10" db="EMBL/GenBank/DDBJ databases">
        <authorList>
            <person name="de Groot N.N."/>
        </authorList>
    </citation>
    <scope>NUCLEOTIDE SEQUENCE [LARGE SCALE GENOMIC DNA]</scope>
    <source>
        <strain evidence="2 3">DSM 44468</strain>
    </source>
</reference>
<accession>A0A1I3WK83</accession>
<keyword evidence="3" id="KW-1185">Reference proteome</keyword>